<proteinExistence type="predicted"/>
<evidence type="ECO:0000313" key="3">
    <source>
        <dbReference type="Proteomes" id="UP000464480"/>
    </source>
</evidence>
<dbReference type="InterPro" id="IPR054075">
    <property type="entry name" value="Gp53-like_C"/>
</dbReference>
<dbReference type="EMBL" id="CP026115">
    <property type="protein sequence ID" value="QHG66758.1"/>
    <property type="molecule type" value="Genomic_DNA"/>
</dbReference>
<evidence type="ECO:0000259" key="1">
    <source>
        <dbReference type="Pfam" id="PF21882"/>
    </source>
</evidence>
<dbReference type="Proteomes" id="UP000464480">
    <property type="component" value="Chromosome"/>
</dbReference>
<evidence type="ECO:0000313" key="2">
    <source>
        <dbReference type="EMBL" id="QHG66758.1"/>
    </source>
</evidence>
<accession>A0A6I6XM68</accession>
<organism evidence="2 3">
    <name type="scientific">Pseudomonas putida</name>
    <name type="common">Arthrobacter siderocapsulatus</name>
    <dbReference type="NCBI Taxonomy" id="303"/>
    <lineage>
        <taxon>Bacteria</taxon>
        <taxon>Pseudomonadati</taxon>
        <taxon>Pseudomonadota</taxon>
        <taxon>Gammaproteobacteria</taxon>
        <taxon>Pseudomonadales</taxon>
        <taxon>Pseudomonadaceae</taxon>
        <taxon>Pseudomonas</taxon>
    </lineage>
</organism>
<feature type="domain" description="Putative tail fiber protein gp53-like C-terminal" evidence="1">
    <location>
        <begin position="175"/>
        <end position="254"/>
    </location>
</feature>
<dbReference type="RefSeq" id="WP_159411895.1">
    <property type="nucleotide sequence ID" value="NZ_CP026115.2"/>
</dbReference>
<reference evidence="2 3" key="1">
    <citation type="submission" date="2020-02" db="EMBL/GenBank/DDBJ databases">
        <title>Pseudomonas Putida W5 Complete Genome Assembly.</title>
        <authorList>
            <person name="Yuan Z.-C."/>
            <person name="Shaw G.A."/>
            <person name="Cusano A.D."/>
            <person name="Caddey B.J."/>
            <person name="Weselowski B.J."/>
        </authorList>
    </citation>
    <scope>NUCLEOTIDE SEQUENCE [LARGE SCALE GENOMIC DNA]</scope>
    <source>
        <strain evidence="2 3">W5</strain>
    </source>
</reference>
<gene>
    <name evidence="2" type="ORF">C2H86_21090</name>
</gene>
<sequence>MDRVSAWTTLCTPEGLFRWGSQAGGVPATPLVAGWLNMLQEELVAVVMAYQGSLNPEDSQQLLKSLRAMVANFATKATTLAGYGILDAYTKAQADMLLSQKANNAITLGGYGIGDAYTKAEVDHLLTFRAAVANTLAGYGILDAYTRAEVDAGLAAKQNKNTALMAATGWKLDSATGLLEQWGSGSAGPDATTAAIDFPRPFAEVYSCFGNKTSPNATDGDGNSAGAFAISNTQYKLFNDTANFAAAIQWRALGKAPGY</sequence>
<dbReference type="Pfam" id="PF21882">
    <property type="entry name" value="Gp53-like_C"/>
    <property type="match status" value="1"/>
</dbReference>
<dbReference type="AlphaFoldDB" id="A0A6I6XM68"/>
<protein>
    <submittedName>
        <fullName evidence="2">Phage tail protein</fullName>
    </submittedName>
</protein>
<name>A0A6I6XM68_PSEPU</name>
<dbReference type="Gene3D" id="2.60.40.3940">
    <property type="match status" value="1"/>
</dbReference>